<dbReference type="EMBL" id="RKIT01000002">
    <property type="protein sequence ID" value="RSC18235.1"/>
    <property type="molecule type" value="Genomic_DNA"/>
</dbReference>
<sequence>MRLNISPAIRQKLANKQPPVNEDDILQCFSNRTGGFLEDTREDHQSDPPTKWFIAETDYGVKLKIVFIHRKGKGIYIRTAYAPNAEEIRIYDKHGK</sequence>
<reference evidence="3" key="1">
    <citation type="submission" date="2018-10" db="EMBL/GenBank/DDBJ databases">
        <title>FDA dAtabase for Regulatory Grade micrObial Sequences (FDA-ARGOS): Supporting development and validation of Infectious Disease Dx tests.</title>
        <authorList>
            <person name="Goldberg B."/>
            <person name="Campos J."/>
            <person name="Tallon L."/>
            <person name="Sadzewicz L."/>
            <person name="Zhao X."/>
            <person name="Vavikolanu K."/>
            <person name="Mehta A."/>
            <person name="Aluvathingal J."/>
            <person name="Nadendla S."/>
            <person name="Geyer C."/>
            <person name="Nandy P."/>
            <person name="Yan Y."/>
            <person name="Sichtig H."/>
        </authorList>
    </citation>
    <scope>NUCLEOTIDE SEQUENCE [LARGE SCALE GENOMIC DNA]</scope>
    <source>
        <strain evidence="3">FDAARGOS_526</strain>
    </source>
</reference>
<comment type="caution">
    <text evidence="2">The sequence shown here is derived from an EMBL/GenBank/DDBJ whole genome shotgun (WGS) entry which is preliminary data.</text>
</comment>
<reference evidence="2" key="2">
    <citation type="submission" date="2018-10" db="EMBL/GenBank/DDBJ databases">
        <title>FDA dAtabase for Regulatory Grade micrObial Sequences (FDA-ARGOS): Supporting development and validation of Infectious Disease Dx tests.</title>
        <authorList>
            <person name="Campos J."/>
            <person name="Goldberg B."/>
            <person name="Tallon L.J."/>
            <person name="Sadzewicz L."/>
            <person name="Zhao X."/>
            <person name="Vavikolanu K."/>
            <person name="Mehta A."/>
            <person name="Aluvathingal J."/>
            <person name="Nadendla S."/>
            <person name="Geyer C."/>
            <person name="Nandy P."/>
            <person name="Yan Y."/>
            <person name="Sichtig H."/>
        </authorList>
    </citation>
    <scope>NUCLEOTIDE SEQUENCE</scope>
    <source>
        <strain evidence="2">FDAARGOS_526</strain>
    </source>
</reference>
<evidence type="ECO:0000313" key="1">
    <source>
        <dbReference type="EMBL" id="MBJ9867122.1"/>
    </source>
</evidence>
<evidence type="ECO:0008006" key="4">
    <source>
        <dbReference type="Google" id="ProtNLM"/>
    </source>
</evidence>
<proteinExistence type="predicted"/>
<dbReference type="EMBL" id="JADVNV010000001">
    <property type="protein sequence ID" value="MBJ9867122.1"/>
    <property type="molecule type" value="Genomic_DNA"/>
</dbReference>
<gene>
    <name evidence="2" type="ORF">EGS84_15485</name>
    <name evidence="1" type="ORF">I5687_04050</name>
</gene>
<accession>A0AAQ0V8G3</accession>
<dbReference type="Proteomes" id="UP000282299">
    <property type="component" value="Unassembled WGS sequence"/>
</dbReference>
<evidence type="ECO:0000313" key="2">
    <source>
        <dbReference type="EMBL" id="RSC18235.1"/>
    </source>
</evidence>
<organism evidence="2 3">
    <name type="scientific">Citrobacter koseri</name>
    <name type="common">Citrobacter diversus</name>
    <dbReference type="NCBI Taxonomy" id="545"/>
    <lineage>
        <taxon>Bacteria</taxon>
        <taxon>Pseudomonadati</taxon>
        <taxon>Pseudomonadota</taxon>
        <taxon>Gammaproteobacteria</taxon>
        <taxon>Enterobacterales</taxon>
        <taxon>Enterobacteriaceae</taxon>
        <taxon>Citrobacter</taxon>
    </lineage>
</organism>
<dbReference type="AlphaFoldDB" id="A0AAQ0V8G3"/>
<dbReference type="Proteomes" id="UP000807555">
    <property type="component" value="Unassembled WGS sequence"/>
</dbReference>
<name>A0AAQ0V8G3_CITKO</name>
<evidence type="ECO:0000313" key="3">
    <source>
        <dbReference type="Proteomes" id="UP000282299"/>
    </source>
</evidence>
<dbReference type="RefSeq" id="WP_052194494.1">
    <property type="nucleotide sequence ID" value="NZ_ABTEQQ020000001.1"/>
</dbReference>
<reference evidence="1" key="3">
    <citation type="submission" date="2020-11" db="EMBL/GenBank/DDBJ databases">
        <title>Enhanced detection system for hospital associated transmission using whole genome sequencing surveillance.</title>
        <authorList>
            <person name="Harrison L.H."/>
            <person name="Van Tyne D."/>
            <person name="Marsh J.W."/>
            <person name="Griffith M.P."/>
            <person name="Snyder D.J."/>
            <person name="Cooper V.S."/>
            <person name="Mustapha M."/>
        </authorList>
    </citation>
    <scope>NUCLEOTIDE SEQUENCE</scope>
    <source>
        <strain evidence="1">CB00014</strain>
    </source>
</reference>
<protein>
    <recommendedName>
        <fullName evidence="4">ADP-ribosyl-(Dinitrogen reductase) hydrolase</fullName>
    </recommendedName>
</protein>